<dbReference type="EMBL" id="DVHE01000072">
    <property type="protein sequence ID" value="HIR51437.1"/>
    <property type="molecule type" value="Genomic_DNA"/>
</dbReference>
<keyword evidence="4 11" id="KW-0028">Amino-acid biosynthesis</keyword>
<keyword evidence="5 11" id="KW-0285">Flavoprotein</keyword>
<reference evidence="12" key="1">
    <citation type="submission" date="2020-10" db="EMBL/GenBank/DDBJ databases">
        <authorList>
            <person name="Gilroy R."/>
        </authorList>
    </citation>
    <scope>NUCLEOTIDE SEQUENCE</scope>
    <source>
        <strain evidence="12">ChiBcec15-4380</strain>
    </source>
</reference>
<feature type="binding site" evidence="11">
    <location>
        <position position="53"/>
    </location>
    <ligand>
        <name>NADP(+)</name>
        <dbReference type="ChEBI" id="CHEBI:58349"/>
    </ligand>
</feature>
<keyword evidence="8 11" id="KW-0521">NADP</keyword>
<reference evidence="12" key="2">
    <citation type="journal article" date="2021" name="PeerJ">
        <title>Extensive microbial diversity within the chicken gut microbiome revealed by metagenomics and culture.</title>
        <authorList>
            <person name="Gilroy R."/>
            <person name="Ravi A."/>
            <person name="Getino M."/>
            <person name="Pursley I."/>
            <person name="Horton D.L."/>
            <person name="Alikhan N.F."/>
            <person name="Baker D."/>
            <person name="Gharbi K."/>
            <person name="Hall N."/>
            <person name="Watson M."/>
            <person name="Adriaenssens E.M."/>
            <person name="Foster-Nyarko E."/>
            <person name="Jarju S."/>
            <person name="Secka A."/>
            <person name="Antonio M."/>
            <person name="Oren A."/>
            <person name="Chaudhuri R.R."/>
            <person name="La Ragione R."/>
            <person name="Hildebrand F."/>
            <person name="Pallen M.J."/>
        </authorList>
    </citation>
    <scope>NUCLEOTIDE SEQUENCE</scope>
    <source>
        <strain evidence="12">ChiBcec15-4380</strain>
    </source>
</reference>
<feature type="binding site" evidence="11">
    <location>
        <position position="47"/>
    </location>
    <ligand>
        <name>NADP(+)</name>
        <dbReference type="ChEBI" id="CHEBI:58349"/>
    </ligand>
</feature>
<dbReference type="InterPro" id="IPR020541">
    <property type="entry name" value="Chorismate_synthase_CS"/>
</dbReference>
<dbReference type="PIRSF" id="PIRSF001456">
    <property type="entry name" value="Chorismate_synth"/>
    <property type="match status" value="1"/>
</dbReference>
<dbReference type="NCBIfam" id="TIGR00033">
    <property type="entry name" value="aroC"/>
    <property type="match status" value="1"/>
</dbReference>
<feature type="binding site" evidence="11">
    <location>
        <position position="289"/>
    </location>
    <ligand>
        <name>FMN</name>
        <dbReference type="ChEBI" id="CHEBI:58210"/>
    </ligand>
</feature>
<evidence type="ECO:0000256" key="1">
    <source>
        <dbReference type="ARBA" id="ARBA00005044"/>
    </source>
</evidence>
<dbReference type="CDD" id="cd07304">
    <property type="entry name" value="Chorismate_synthase"/>
    <property type="match status" value="1"/>
</dbReference>
<feature type="binding site" evidence="11">
    <location>
        <begin position="304"/>
        <end position="308"/>
    </location>
    <ligand>
        <name>FMN</name>
        <dbReference type="ChEBI" id="CHEBI:58210"/>
    </ligand>
</feature>
<evidence type="ECO:0000256" key="7">
    <source>
        <dbReference type="ARBA" id="ARBA00022827"/>
    </source>
</evidence>
<dbReference type="HAMAP" id="MF_00300">
    <property type="entry name" value="Chorismate_synth"/>
    <property type="match status" value="1"/>
</dbReference>
<dbReference type="GO" id="GO:0009423">
    <property type="term" value="P:chorismate biosynthetic process"/>
    <property type="evidence" value="ECO:0007669"/>
    <property type="project" value="UniProtKB-UniRule"/>
</dbReference>
<evidence type="ECO:0000256" key="6">
    <source>
        <dbReference type="ARBA" id="ARBA00022643"/>
    </source>
</evidence>
<keyword evidence="9 11" id="KW-0057">Aromatic amino acid biosynthesis</keyword>
<keyword evidence="10 11" id="KW-0456">Lyase</keyword>
<dbReference type="GO" id="GO:0009073">
    <property type="term" value="P:aromatic amino acid family biosynthetic process"/>
    <property type="evidence" value="ECO:0007669"/>
    <property type="project" value="UniProtKB-KW"/>
</dbReference>
<name>A0A9D1DIZ1_9FIRM</name>
<dbReference type="PANTHER" id="PTHR21085:SF0">
    <property type="entry name" value="CHORISMATE SYNTHASE"/>
    <property type="match status" value="1"/>
</dbReference>
<evidence type="ECO:0000256" key="2">
    <source>
        <dbReference type="ARBA" id="ARBA00008014"/>
    </source>
</evidence>
<comment type="function">
    <text evidence="11">Catalyzes the anti-1,4-elimination of the C-3 phosphate and the C-6 proR hydrogen from 5-enolpyruvylshikimate-3-phosphate (EPSP) to yield chorismate, which is the branch point compound that serves as the starting substrate for the three terminal pathways of aromatic amino acid biosynthesis. This reaction introduces a second double bond into the aromatic ring system.</text>
</comment>
<dbReference type="GO" id="GO:0008652">
    <property type="term" value="P:amino acid biosynthetic process"/>
    <property type="evidence" value="ECO:0007669"/>
    <property type="project" value="UniProtKB-KW"/>
</dbReference>
<sequence length="370" mass="38951">MSSTYGERFRLTIFGQSHAPAIGVTIEGLPAGVAVDEERLQQFLARRAPGQGRITTSRKEPDTPEFVSGLVDGRTCGAPLTAIIRNTNTRSRDYDNLRDCPRPGHADYPAQVKFGGYQDVAGGGHFSGRLTAPLCIAGGIAIQLLEKLGVTVAAHIQSIGSVDDASFDLAGVNAAQLQALLQKPFPVLRDGAAEEMRSAILAAKGNLDSLGGVIECAAVGVPVGWGDPMFGGMENRIAQLVFGIPAIRGIEFGLGFPAARLTGSQHNDPYYMDGGAVRTRTNRHGGILGGITSGMPVVFRAAVKPTASIAQRQESVSLSQKADAPLEVHGRHDPCIVPRAVPVMEAAAAIALLDAYFCASTNTKEDSPWI</sequence>
<comment type="caution">
    <text evidence="11">Lacks conserved residue(s) required for the propagation of feature annotation.</text>
</comment>
<dbReference type="Proteomes" id="UP000824239">
    <property type="component" value="Unassembled WGS sequence"/>
</dbReference>
<dbReference type="SUPFAM" id="SSF103263">
    <property type="entry name" value="Chorismate synthase, AroC"/>
    <property type="match status" value="1"/>
</dbReference>
<dbReference type="PROSITE" id="PS00789">
    <property type="entry name" value="CHORISMATE_SYNTHASE_3"/>
    <property type="match status" value="1"/>
</dbReference>
<feature type="binding site" evidence="11">
    <location>
        <position position="331"/>
    </location>
    <ligand>
        <name>FMN</name>
        <dbReference type="ChEBI" id="CHEBI:58210"/>
    </ligand>
</feature>
<feature type="binding site" evidence="11">
    <location>
        <begin position="125"/>
        <end position="127"/>
    </location>
    <ligand>
        <name>FMN</name>
        <dbReference type="ChEBI" id="CHEBI:58210"/>
    </ligand>
</feature>
<comment type="catalytic activity">
    <reaction evidence="11">
        <text>5-O-(1-carboxyvinyl)-3-phosphoshikimate = chorismate + phosphate</text>
        <dbReference type="Rhea" id="RHEA:21020"/>
        <dbReference type="ChEBI" id="CHEBI:29748"/>
        <dbReference type="ChEBI" id="CHEBI:43474"/>
        <dbReference type="ChEBI" id="CHEBI:57701"/>
        <dbReference type="EC" id="4.2.3.5"/>
    </reaction>
</comment>
<dbReference type="GO" id="GO:0004107">
    <property type="term" value="F:chorismate synthase activity"/>
    <property type="evidence" value="ECO:0007669"/>
    <property type="project" value="UniProtKB-UniRule"/>
</dbReference>
<dbReference type="EC" id="4.2.3.5" evidence="3 11"/>
<dbReference type="Gene3D" id="3.60.150.10">
    <property type="entry name" value="Chorismate synthase AroC"/>
    <property type="match status" value="1"/>
</dbReference>
<comment type="subunit">
    <text evidence="11">Homotetramer.</text>
</comment>
<evidence type="ECO:0000256" key="5">
    <source>
        <dbReference type="ARBA" id="ARBA00022630"/>
    </source>
</evidence>
<gene>
    <name evidence="11 12" type="primary">aroC</name>
    <name evidence="12" type="ORF">IAA53_09245</name>
</gene>
<dbReference type="InterPro" id="IPR000453">
    <property type="entry name" value="Chorismate_synth"/>
</dbReference>
<dbReference type="GO" id="GO:0005829">
    <property type="term" value="C:cytosol"/>
    <property type="evidence" value="ECO:0007669"/>
    <property type="project" value="TreeGrafter"/>
</dbReference>
<evidence type="ECO:0000256" key="4">
    <source>
        <dbReference type="ARBA" id="ARBA00022605"/>
    </source>
</evidence>
<dbReference type="GO" id="GO:0010181">
    <property type="term" value="F:FMN binding"/>
    <property type="evidence" value="ECO:0007669"/>
    <property type="project" value="TreeGrafter"/>
</dbReference>
<dbReference type="NCBIfam" id="NF003793">
    <property type="entry name" value="PRK05382.1"/>
    <property type="match status" value="1"/>
</dbReference>
<evidence type="ECO:0000256" key="10">
    <source>
        <dbReference type="ARBA" id="ARBA00023239"/>
    </source>
</evidence>
<protein>
    <recommendedName>
        <fullName evidence="3 11">Chorismate synthase</fullName>
        <shortName evidence="11">CS</shortName>
        <ecNumber evidence="3 11">4.2.3.5</ecNumber>
    </recommendedName>
    <alternativeName>
        <fullName evidence="11">5-enolpyruvylshikimate-3-phosphate phospholyase</fullName>
    </alternativeName>
</protein>
<evidence type="ECO:0000256" key="3">
    <source>
        <dbReference type="ARBA" id="ARBA00013036"/>
    </source>
</evidence>
<dbReference type="PANTHER" id="PTHR21085">
    <property type="entry name" value="CHORISMATE SYNTHASE"/>
    <property type="match status" value="1"/>
</dbReference>
<evidence type="ECO:0000256" key="8">
    <source>
        <dbReference type="ARBA" id="ARBA00022857"/>
    </source>
</evidence>
<keyword evidence="6 11" id="KW-0288">FMN</keyword>
<comment type="similarity">
    <text evidence="2 11">Belongs to the chorismate synthase family.</text>
</comment>
<dbReference type="AlphaFoldDB" id="A0A9D1DIZ1"/>
<dbReference type="InterPro" id="IPR035904">
    <property type="entry name" value="Chorismate_synth_AroC_sf"/>
</dbReference>
<evidence type="ECO:0000256" key="11">
    <source>
        <dbReference type="HAMAP-Rule" id="MF_00300"/>
    </source>
</evidence>
<proteinExistence type="inferred from homology"/>
<evidence type="ECO:0000313" key="12">
    <source>
        <dbReference type="EMBL" id="HIR51437.1"/>
    </source>
</evidence>
<keyword evidence="7 11" id="KW-0274">FAD</keyword>
<evidence type="ECO:0000313" key="13">
    <source>
        <dbReference type="Proteomes" id="UP000824239"/>
    </source>
</evidence>
<comment type="pathway">
    <text evidence="1 11">Metabolic intermediate biosynthesis; chorismate biosynthesis; chorismate from D-erythrose 4-phosphate and phosphoenolpyruvate: step 7/7.</text>
</comment>
<organism evidence="12 13">
    <name type="scientific">Candidatus Avoscillospira avicola</name>
    <dbReference type="NCBI Taxonomy" id="2840706"/>
    <lineage>
        <taxon>Bacteria</taxon>
        <taxon>Bacillati</taxon>
        <taxon>Bacillota</taxon>
        <taxon>Clostridia</taxon>
        <taxon>Eubacteriales</taxon>
        <taxon>Oscillospiraceae</taxon>
        <taxon>Oscillospiraceae incertae sedis</taxon>
        <taxon>Candidatus Avoscillospira</taxon>
    </lineage>
</organism>
<comment type="cofactor">
    <cofactor evidence="11">
        <name>FMNH2</name>
        <dbReference type="ChEBI" id="CHEBI:57618"/>
    </cofactor>
    <text evidence="11">Reduced FMN (FMNH(2)).</text>
</comment>
<comment type="caution">
    <text evidence="12">The sequence shown here is derived from an EMBL/GenBank/DDBJ whole genome shotgun (WGS) entry which is preliminary data.</text>
</comment>
<evidence type="ECO:0000256" key="9">
    <source>
        <dbReference type="ARBA" id="ARBA00023141"/>
    </source>
</evidence>
<accession>A0A9D1DIZ1</accession>
<dbReference type="Pfam" id="PF01264">
    <property type="entry name" value="Chorismate_synt"/>
    <property type="match status" value="1"/>
</dbReference>